<dbReference type="GO" id="GO:0043022">
    <property type="term" value="F:ribosome binding"/>
    <property type="evidence" value="ECO:0007669"/>
    <property type="project" value="EnsemblFungi"/>
</dbReference>
<evidence type="ECO:0000313" key="9">
    <source>
        <dbReference type="Proteomes" id="UP000189580"/>
    </source>
</evidence>
<evidence type="ECO:0000256" key="6">
    <source>
        <dbReference type="SAM" id="MobiDB-lite"/>
    </source>
</evidence>
<keyword evidence="2 4" id="KW-0802">TPR repeat</keyword>
<dbReference type="AlphaFoldDB" id="A0A161HJC1"/>
<dbReference type="PANTHER" id="PTHR46035">
    <property type="entry name" value="TETRATRICOPEPTIDE REPEAT PROTEIN 4"/>
    <property type="match status" value="1"/>
</dbReference>
<feature type="domain" description="Cns1/TTC4 wheel" evidence="7">
    <location>
        <begin position="260"/>
        <end position="378"/>
    </location>
</feature>
<dbReference type="SMART" id="SM00028">
    <property type="entry name" value="TPR"/>
    <property type="match status" value="3"/>
</dbReference>
<dbReference type="Proteomes" id="UP000189580">
    <property type="component" value="Chromosome a"/>
</dbReference>
<feature type="region of interest" description="Disordered" evidence="6">
    <location>
        <begin position="1"/>
        <end position="29"/>
    </location>
</feature>
<dbReference type="InterPro" id="IPR019734">
    <property type="entry name" value="TPR_rpt"/>
</dbReference>
<feature type="coiled-coil region" evidence="5">
    <location>
        <begin position="186"/>
        <end position="220"/>
    </location>
</feature>
<keyword evidence="1" id="KW-0677">Repeat</keyword>
<dbReference type="Pfam" id="PF18972">
    <property type="entry name" value="Wheel"/>
    <property type="match status" value="1"/>
</dbReference>
<dbReference type="InterPro" id="IPR044059">
    <property type="entry name" value="Csn1/TTC4_wheel"/>
</dbReference>
<dbReference type="Gene3D" id="1.25.40.10">
    <property type="entry name" value="Tetratricopeptide repeat domain"/>
    <property type="match status" value="1"/>
</dbReference>
<accession>A0A161HJC1</accession>
<dbReference type="KEGG" id="slb:AWJ20_1079"/>
<comment type="similarity">
    <text evidence="3">Belongs to the TTC4 family.</text>
</comment>
<dbReference type="GeneID" id="30032841"/>
<dbReference type="PANTHER" id="PTHR46035:SF1">
    <property type="entry name" value="TETRATRICOPEPTIDE REPEAT PROTEIN 4"/>
    <property type="match status" value="1"/>
</dbReference>
<protein>
    <submittedName>
        <fullName evidence="8">Cns1p</fullName>
    </submittedName>
</protein>
<reference evidence="8 9" key="1">
    <citation type="submission" date="2016-02" db="EMBL/GenBank/DDBJ databases">
        <title>Complete genome sequence and transcriptome regulation of the pentose utilising yeast Sugiyamaella lignohabitans.</title>
        <authorList>
            <person name="Bellasio M."/>
            <person name="Peymann A."/>
            <person name="Valli M."/>
            <person name="Sipitzky M."/>
            <person name="Graf A."/>
            <person name="Sauer M."/>
            <person name="Marx H."/>
            <person name="Mattanovich D."/>
        </authorList>
    </citation>
    <scope>NUCLEOTIDE SEQUENCE [LARGE SCALE GENOMIC DNA]</scope>
    <source>
        <strain evidence="8 9">CBS 10342</strain>
    </source>
</reference>
<gene>
    <name evidence="8" type="primary">CNS1</name>
    <name evidence="8" type="ORF">AWJ20_1079</name>
</gene>
<feature type="repeat" description="TPR" evidence="4">
    <location>
        <begin position="150"/>
        <end position="183"/>
    </location>
</feature>
<evidence type="ECO:0000256" key="3">
    <source>
        <dbReference type="ARBA" id="ARBA00023602"/>
    </source>
</evidence>
<dbReference type="InterPro" id="IPR011990">
    <property type="entry name" value="TPR-like_helical_dom_sf"/>
</dbReference>
<dbReference type="SUPFAM" id="SSF48452">
    <property type="entry name" value="TPR-like"/>
    <property type="match status" value="1"/>
</dbReference>
<dbReference type="Pfam" id="PF14559">
    <property type="entry name" value="TPR_19"/>
    <property type="match status" value="1"/>
</dbReference>
<dbReference type="GO" id="GO:0042026">
    <property type="term" value="P:protein refolding"/>
    <property type="evidence" value="ECO:0007669"/>
    <property type="project" value="EnsemblFungi"/>
</dbReference>
<sequence>MSSNPDWTPPKRYVPGPGMPSLPPQLTEFSDYSPDQIVKELKRLPFFMTDLEADEGEDNVEIEALKALAYDGEPDEIATNFKEQGNDCYRQKNYKDAIEFYTKALDVKCEVDEINVACYVNRAACNLELKNYRRCIGDCKLALKISPKNVKALFRSSKAYLAVDRVDEALACADYALSIDPDNAALKSLKTSAETRRDRLAELEQKRKKAIELKETKKRNLEVALQSRNITLINTAIGGAGNDDQQRSMHQDLKISLRDELNPGSDLSVPLLFLYPLEMESDIFQQSDLEAPINFFLSQLFENPPPWFSKSSSHQTDYQLSNLEVFVQTISGGLAKVGKKSSIIKVLSMKSPVIPVMDGVARFFVVPKNRAEEWTSSWNKQQAQQLMQGE</sequence>
<keyword evidence="9" id="KW-1185">Reference proteome</keyword>
<evidence type="ECO:0000256" key="1">
    <source>
        <dbReference type="ARBA" id="ARBA00022737"/>
    </source>
</evidence>
<dbReference type="RefSeq" id="XP_018735284.1">
    <property type="nucleotide sequence ID" value="XM_018877930.1"/>
</dbReference>
<dbReference type="GO" id="GO:0030544">
    <property type="term" value="F:Hsp70 protein binding"/>
    <property type="evidence" value="ECO:0007669"/>
    <property type="project" value="EnsemblFungi"/>
</dbReference>
<evidence type="ECO:0000256" key="2">
    <source>
        <dbReference type="ARBA" id="ARBA00022803"/>
    </source>
</evidence>
<evidence type="ECO:0000313" key="8">
    <source>
        <dbReference type="EMBL" id="ANB12807.1"/>
    </source>
</evidence>
<evidence type="ECO:0000259" key="7">
    <source>
        <dbReference type="Pfam" id="PF18972"/>
    </source>
</evidence>
<dbReference type="GO" id="GO:0005634">
    <property type="term" value="C:nucleus"/>
    <property type="evidence" value="ECO:0007669"/>
    <property type="project" value="TreeGrafter"/>
</dbReference>
<name>A0A161HJC1_9ASCO</name>
<evidence type="ECO:0000256" key="5">
    <source>
        <dbReference type="SAM" id="Coils"/>
    </source>
</evidence>
<dbReference type="EMBL" id="CP014501">
    <property type="protein sequence ID" value="ANB12807.1"/>
    <property type="molecule type" value="Genomic_DNA"/>
</dbReference>
<keyword evidence="5" id="KW-0175">Coiled coil</keyword>
<evidence type="ECO:0000256" key="4">
    <source>
        <dbReference type="PROSITE-ProRule" id="PRU00339"/>
    </source>
</evidence>
<dbReference type="PROSITE" id="PS50005">
    <property type="entry name" value="TPR"/>
    <property type="match status" value="1"/>
</dbReference>
<dbReference type="CDD" id="cd21381">
    <property type="entry name" value="CTWD_TTC4"/>
    <property type="match status" value="1"/>
</dbReference>
<dbReference type="OrthoDB" id="420195at2759"/>
<dbReference type="GO" id="GO:0051879">
    <property type="term" value="F:Hsp90 protein binding"/>
    <property type="evidence" value="ECO:0007669"/>
    <property type="project" value="EnsemblFungi"/>
</dbReference>
<dbReference type="GO" id="GO:0005829">
    <property type="term" value="C:cytosol"/>
    <property type="evidence" value="ECO:0007669"/>
    <property type="project" value="TreeGrafter"/>
</dbReference>
<proteinExistence type="inferred from homology"/>
<organism evidence="8 9">
    <name type="scientific">Sugiyamaella lignohabitans</name>
    <dbReference type="NCBI Taxonomy" id="796027"/>
    <lineage>
        <taxon>Eukaryota</taxon>
        <taxon>Fungi</taxon>
        <taxon>Dikarya</taxon>
        <taxon>Ascomycota</taxon>
        <taxon>Saccharomycotina</taxon>
        <taxon>Dipodascomycetes</taxon>
        <taxon>Dipodascales</taxon>
        <taxon>Trichomonascaceae</taxon>
        <taxon>Sugiyamaella</taxon>
    </lineage>
</organism>